<reference evidence="7 8" key="1">
    <citation type="submission" date="2018-06" db="EMBL/GenBank/DDBJ databases">
        <title>Marinomonas sp. YLB-05 draft genome sequence.</title>
        <authorList>
            <person name="Yu L."/>
            <person name="Tang X."/>
        </authorList>
    </citation>
    <scope>NUCLEOTIDE SEQUENCE [LARGE SCALE GENOMIC DNA]</scope>
    <source>
        <strain evidence="7 8">YLB-05</strain>
    </source>
</reference>
<feature type="transmembrane region" description="Helical" evidence="6">
    <location>
        <begin position="20"/>
        <end position="41"/>
    </location>
</feature>
<dbReference type="Proteomes" id="UP000254326">
    <property type="component" value="Unassembled WGS sequence"/>
</dbReference>
<gene>
    <name evidence="7" type="ORF">DN730_18615</name>
</gene>
<evidence type="ECO:0000256" key="2">
    <source>
        <dbReference type="ARBA" id="ARBA00022692"/>
    </source>
</evidence>
<feature type="transmembrane region" description="Helical" evidence="6">
    <location>
        <begin position="48"/>
        <end position="74"/>
    </location>
</feature>
<keyword evidence="5 6" id="KW-0472">Membrane</keyword>
<keyword evidence="2 6" id="KW-0812">Transmembrane</keyword>
<dbReference type="RefSeq" id="WP_115469633.1">
    <property type="nucleotide sequence ID" value="NZ_QKRA01000018.1"/>
</dbReference>
<keyword evidence="3" id="KW-1043">Host membrane</keyword>
<dbReference type="InterPro" id="IPR035210">
    <property type="entry name" value="DUF5455"/>
</dbReference>
<feature type="transmembrane region" description="Helical" evidence="6">
    <location>
        <begin position="80"/>
        <end position="102"/>
    </location>
</feature>
<comment type="caution">
    <text evidence="7">The sequence shown here is derived from an EMBL/GenBank/DDBJ whole genome shotgun (WGS) entry which is preliminary data.</text>
</comment>
<evidence type="ECO:0000256" key="1">
    <source>
        <dbReference type="ARBA" id="ARBA00004551"/>
    </source>
</evidence>
<accession>A0A370U4B5</accession>
<proteinExistence type="predicted"/>
<evidence type="ECO:0000256" key="5">
    <source>
        <dbReference type="ARBA" id="ARBA00023136"/>
    </source>
</evidence>
<evidence type="ECO:0000313" key="7">
    <source>
        <dbReference type="EMBL" id="RDL42621.1"/>
    </source>
</evidence>
<dbReference type="OrthoDB" id="5903332at2"/>
<dbReference type="AlphaFoldDB" id="A0A370U4B5"/>
<dbReference type="EMBL" id="QKRA01000018">
    <property type="protein sequence ID" value="RDL42621.1"/>
    <property type="molecule type" value="Genomic_DNA"/>
</dbReference>
<evidence type="ECO:0000256" key="4">
    <source>
        <dbReference type="ARBA" id="ARBA00022989"/>
    </source>
</evidence>
<evidence type="ECO:0000256" key="6">
    <source>
        <dbReference type="SAM" id="Phobius"/>
    </source>
</evidence>
<keyword evidence="4 6" id="KW-1133">Transmembrane helix</keyword>
<name>A0A370U4B5_9GAMM</name>
<protein>
    <submittedName>
        <fullName evidence="7">Uncharacterized protein</fullName>
    </submittedName>
</protein>
<keyword evidence="8" id="KW-1185">Reference proteome</keyword>
<dbReference type="Pfam" id="PF17537">
    <property type="entry name" value="DUF5455"/>
    <property type="match status" value="1"/>
</dbReference>
<dbReference type="GO" id="GO:0033644">
    <property type="term" value="C:host cell membrane"/>
    <property type="evidence" value="ECO:0007669"/>
    <property type="project" value="UniProtKB-SubCell"/>
</dbReference>
<sequence>MSNLLLSLVSSVGGLLRLPALATFFATMLGNFIAFFAKWFTARTATQLGVIATIATLTIGMIALLKTLIASIALVAPPMFIQAMSLIVPNNAPICLAVLVSAHTIKWVWLWQVRFIEYYASSR</sequence>
<evidence type="ECO:0000256" key="3">
    <source>
        <dbReference type="ARBA" id="ARBA00022870"/>
    </source>
</evidence>
<evidence type="ECO:0000313" key="8">
    <source>
        <dbReference type="Proteomes" id="UP000254326"/>
    </source>
</evidence>
<comment type="subcellular location">
    <subcellularLocation>
        <location evidence="1">Host membrane</location>
    </subcellularLocation>
</comment>
<organism evidence="7 8">
    <name type="scientific">Marinomonas piezotolerans</name>
    <dbReference type="NCBI Taxonomy" id="2213058"/>
    <lineage>
        <taxon>Bacteria</taxon>
        <taxon>Pseudomonadati</taxon>
        <taxon>Pseudomonadota</taxon>
        <taxon>Gammaproteobacteria</taxon>
        <taxon>Oceanospirillales</taxon>
        <taxon>Oceanospirillaceae</taxon>
        <taxon>Marinomonas</taxon>
    </lineage>
</organism>